<dbReference type="KEGG" id="vg:16606961"/>
<sequence length="389" mass="42207">MGSERKTDTIAEGHEFAAAVRAGPCDCVLLLCEVTTAGSSAPEAPSPHRLGAHRTVLCRATYFEAFFRHTDPDSVETRGPDGERALYGVYTVKLPFAPEHAAAVIGALYGRAAAMPADAVEIAAFLGVSRGLMRAITESAARQAISDGPTAVASLVGSVLGCDAVDGEIADRIAGRLLGLVDPCARQEIAPTHAMGDVFYRPGAYNEPLTTEDDGLDWHVTHLGVDRLSSTKAEITSPGGVHFRVTIQKTSGRDAAQYTCILVDCIGGDRRDRYARCDDYDCDTDSDDDDEHDDVRDSMLACRISLDAYHPVDGTETLSEHALSAQCYRSYERATGRIPSVRHGESIVSPSQFRRFRFRFDADDYEDEAHACTSDLTAFQVRVLLEKRP</sequence>
<gene>
    <name evidence="1" type="ORF">psal_cds_1003</name>
</gene>
<dbReference type="RefSeq" id="YP_008438248.1">
    <property type="nucleotide sequence ID" value="NC_022098.1"/>
</dbReference>
<name>S4VWY4_9VIRU</name>
<organism evidence="1 2">
    <name type="scientific">Pandoravirus salinus</name>
    <dbReference type="NCBI Taxonomy" id="1349410"/>
    <lineage>
        <taxon>Viruses</taxon>
        <taxon>Pandoravirus</taxon>
    </lineage>
</organism>
<dbReference type="GeneID" id="16606961"/>
<keyword evidence="2" id="KW-1185">Reference proteome</keyword>
<proteinExistence type="predicted"/>
<protein>
    <submittedName>
        <fullName evidence="1">Uncharacterized protein</fullName>
    </submittedName>
</protein>
<evidence type="ECO:0000313" key="1">
    <source>
        <dbReference type="EMBL" id="AGO85174.1"/>
    </source>
</evidence>
<dbReference type="Proteomes" id="UP000204584">
    <property type="component" value="Segment"/>
</dbReference>
<accession>S4VWY4</accession>
<evidence type="ECO:0000313" key="2">
    <source>
        <dbReference type="Proteomes" id="UP000204584"/>
    </source>
</evidence>
<dbReference type="EMBL" id="KC977571">
    <property type="protein sequence ID" value="AGO85174.1"/>
    <property type="molecule type" value="Genomic_DNA"/>
</dbReference>
<reference evidence="1 2" key="1">
    <citation type="journal article" date="2013" name="Science">
        <title>Pandoraviruses: amoeba viruses with genomes up to 2.5 Mb reaching that of parasitic eukaryotes.</title>
        <authorList>
            <person name="Philippe N."/>
            <person name="Legendre M."/>
            <person name="Doutre G."/>
            <person name="Coute Y."/>
            <person name="Poirot O."/>
            <person name="Lescot M."/>
            <person name="Arslan D."/>
            <person name="Seltzer V."/>
            <person name="Bertaux L."/>
            <person name="Bruley C."/>
            <person name="Garin J."/>
            <person name="Claverie J.M."/>
            <person name="Abergel C."/>
        </authorList>
    </citation>
    <scope>NUCLEOTIDE SEQUENCE [LARGE SCALE GENOMIC DNA]</scope>
</reference>